<evidence type="ECO:0000259" key="2">
    <source>
        <dbReference type="SMART" id="SM00198"/>
    </source>
</evidence>
<keyword evidence="4" id="KW-1185">Reference proteome</keyword>
<feature type="compositionally biased region" description="Polar residues" evidence="1">
    <location>
        <begin position="88"/>
        <end position="110"/>
    </location>
</feature>
<dbReference type="CDD" id="cd05380">
    <property type="entry name" value="CAP_euk"/>
    <property type="match status" value="1"/>
</dbReference>
<gene>
    <name evidence="3" type="ORF">ACOC_LOCUS556</name>
</gene>
<name>A0A0R3PAH4_ANGCS</name>
<reference evidence="5" key="1">
    <citation type="submission" date="2017-02" db="UniProtKB">
        <authorList>
            <consortium name="WormBaseParasite"/>
        </authorList>
    </citation>
    <scope>IDENTIFICATION</scope>
</reference>
<dbReference type="PROSITE" id="PS01010">
    <property type="entry name" value="CRISP_2"/>
    <property type="match status" value="1"/>
</dbReference>
<dbReference type="EMBL" id="UYYA01000058">
    <property type="protein sequence ID" value="VDM52141.1"/>
    <property type="molecule type" value="Genomic_DNA"/>
</dbReference>
<dbReference type="Proteomes" id="UP000267027">
    <property type="component" value="Unassembled WGS sequence"/>
</dbReference>
<dbReference type="InterPro" id="IPR018244">
    <property type="entry name" value="Allrgn_V5/Tpx1_CS"/>
</dbReference>
<dbReference type="Gene3D" id="3.40.33.10">
    <property type="entry name" value="CAP"/>
    <property type="match status" value="1"/>
</dbReference>
<evidence type="ECO:0000313" key="4">
    <source>
        <dbReference type="Proteomes" id="UP000267027"/>
    </source>
</evidence>
<dbReference type="InterPro" id="IPR014044">
    <property type="entry name" value="CAP_dom"/>
</dbReference>
<accession>A0A0R3PAH4</accession>
<dbReference type="Pfam" id="PF00188">
    <property type="entry name" value="CAP"/>
    <property type="match status" value="1"/>
</dbReference>
<proteinExistence type="predicted"/>
<dbReference type="PANTHER" id="PTHR10334">
    <property type="entry name" value="CYSTEINE-RICH SECRETORY PROTEIN-RELATED"/>
    <property type="match status" value="1"/>
</dbReference>
<dbReference type="WBParaSite" id="ACOC_0000055501-mRNA-1">
    <property type="protein sequence ID" value="ACOC_0000055501-mRNA-1"/>
    <property type="gene ID" value="ACOC_0000055501"/>
</dbReference>
<organism evidence="5">
    <name type="scientific">Angiostrongylus costaricensis</name>
    <name type="common">Nematode worm</name>
    <dbReference type="NCBI Taxonomy" id="334426"/>
    <lineage>
        <taxon>Eukaryota</taxon>
        <taxon>Metazoa</taxon>
        <taxon>Ecdysozoa</taxon>
        <taxon>Nematoda</taxon>
        <taxon>Chromadorea</taxon>
        <taxon>Rhabditida</taxon>
        <taxon>Rhabditina</taxon>
        <taxon>Rhabditomorpha</taxon>
        <taxon>Strongyloidea</taxon>
        <taxon>Metastrongylidae</taxon>
        <taxon>Angiostrongylus</taxon>
    </lineage>
</organism>
<feature type="compositionally biased region" description="Low complexity" evidence="1">
    <location>
        <begin position="45"/>
        <end position="78"/>
    </location>
</feature>
<dbReference type="InterPro" id="IPR001283">
    <property type="entry name" value="CRISP-related"/>
</dbReference>
<feature type="domain" description="SCP" evidence="2">
    <location>
        <begin position="119"/>
        <end position="287"/>
    </location>
</feature>
<reference evidence="3 4" key="2">
    <citation type="submission" date="2018-11" db="EMBL/GenBank/DDBJ databases">
        <authorList>
            <consortium name="Pathogen Informatics"/>
        </authorList>
    </citation>
    <scope>NUCLEOTIDE SEQUENCE [LARGE SCALE GENOMIC DNA]</scope>
    <source>
        <strain evidence="3 4">Costa Rica</strain>
    </source>
</reference>
<dbReference type="AlphaFoldDB" id="A0A0R3PAH4"/>
<dbReference type="SUPFAM" id="SSF55797">
    <property type="entry name" value="PR-1-like"/>
    <property type="match status" value="1"/>
</dbReference>
<evidence type="ECO:0000256" key="1">
    <source>
        <dbReference type="SAM" id="MobiDB-lite"/>
    </source>
</evidence>
<dbReference type="OrthoDB" id="8300681at2759"/>
<dbReference type="SMART" id="SM00198">
    <property type="entry name" value="SCP"/>
    <property type="match status" value="1"/>
</dbReference>
<sequence>MEFYNIESNNVTSPIQPTTAAPVQSTTGEPFQPTTEEPLQPTSGEPFQPTTEEPLLPTTGEPFQPTTEEPLQPTTSEPFQPATCEPPRTTTGEPLQPTTGGSLKPTTSEPLQPGTGPIVFLQSLTAKGLAENPLGTNKYAPKAARMLKMVYDCKVEESAAKHANKCEFKHSSGSGNGENIWVISTAKTNLTDMATRASKSWFDELVKHGVPPDNKLTNELWIRPKMAIGHYTQVSIFKLYVDVIKSLQPLISKMVWEGSYKLGCGVAVCPDKTLVVCQYSPPGNYIGGTIYTIGDPCKSDGDCKCDGCKCSQDEALCIKPN</sequence>
<evidence type="ECO:0000313" key="5">
    <source>
        <dbReference type="WBParaSite" id="ACOC_0000055501-mRNA-1"/>
    </source>
</evidence>
<dbReference type="GO" id="GO:0005576">
    <property type="term" value="C:extracellular region"/>
    <property type="evidence" value="ECO:0007669"/>
    <property type="project" value="InterPro"/>
</dbReference>
<evidence type="ECO:0000313" key="3">
    <source>
        <dbReference type="EMBL" id="VDM52141.1"/>
    </source>
</evidence>
<protein>
    <submittedName>
        <fullName evidence="5">SCP domain-containing protein</fullName>
    </submittedName>
</protein>
<dbReference type="OMA" id="SSCPIWK"/>
<dbReference type="InterPro" id="IPR035940">
    <property type="entry name" value="CAP_sf"/>
</dbReference>
<dbReference type="PRINTS" id="PR00837">
    <property type="entry name" value="V5TPXLIKE"/>
</dbReference>
<feature type="region of interest" description="Disordered" evidence="1">
    <location>
        <begin position="1"/>
        <end position="110"/>
    </location>
</feature>
<feature type="compositionally biased region" description="Polar residues" evidence="1">
    <location>
        <begin position="1"/>
        <end position="43"/>
    </location>
</feature>